<dbReference type="EMBL" id="KN834790">
    <property type="protein sequence ID" value="KIK57508.1"/>
    <property type="molecule type" value="Genomic_DNA"/>
</dbReference>
<dbReference type="InterPro" id="IPR032675">
    <property type="entry name" value="LRR_dom_sf"/>
</dbReference>
<dbReference type="Proteomes" id="UP000053593">
    <property type="component" value="Unassembled WGS sequence"/>
</dbReference>
<dbReference type="OrthoDB" id="3057283at2759"/>
<evidence type="ECO:0000313" key="2">
    <source>
        <dbReference type="Proteomes" id="UP000053593"/>
    </source>
</evidence>
<evidence type="ECO:0000313" key="1">
    <source>
        <dbReference type="EMBL" id="KIK57508.1"/>
    </source>
</evidence>
<name>A0A0D0CQ57_9AGAR</name>
<proteinExistence type="predicted"/>
<dbReference type="SUPFAM" id="SSF52047">
    <property type="entry name" value="RNI-like"/>
    <property type="match status" value="1"/>
</dbReference>
<sequence length="249" mass="27883">MCGNLVELHFREVNSEGFVQQPLLLAKASALKTLTLSLCQTSRLSLAEMAFNSLTCPSLTSLLIEAQSEYVRPWPKATLQGFMERSSFHLTTLSIKCVSIGDSDLIDLLCRLPSLLHLTVDNCSFIGNDPLTPLLFRTLHACPPAGYHTASSTLVPNLISLDITFIAKDWEREEWKFIDQAFVEMVQSRWLPNESADGRRTLSGADVGIACLHSVVLRLIHREIDEEIYRPLKYLEKAGMRVIIIAKNP</sequence>
<protein>
    <submittedName>
        <fullName evidence="1">Uncharacterized protein</fullName>
    </submittedName>
</protein>
<dbReference type="AlphaFoldDB" id="A0A0D0CQ57"/>
<organism evidence="1 2">
    <name type="scientific">Collybiopsis luxurians FD-317 M1</name>
    <dbReference type="NCBI Taxonomy" id="944289"/>
    <lineage>
        <taxon>Eukaryota</taxon>
        <taxon>Fungi</taxon>
        <taxon>Dikarya</taxon>
        <taxon>Basidiomycota</taxon>
        <taxon>Agaricomycotina</taxon>
        <taxon>Agaricomycetes</taxon>
        <taxon>Agaricomycetidae</taxon>
        <taxon>Agaricales</taxon>
        <taxon>Marasmiineae</taxon>
        <taxon>Omphalotaceae</taxon>
        <taxon>Collybiopsis</taxon>
        <taxon>Collybiopsis luxurians</taxon>
    </lineage>
</organism>
<dbReference type="Gene3D" id="3.80.10.10">
    <property type="entry name" value="Ribonuclease Inhibitor"/>
    <property type="match status" value="1"/>
</dbReference>
<dbReference type="HOGENOM" id="CLU_1030788_0_0_1"/>
<accession>A0A0D0CQ57</accession>
<keyword evidence="2" id="KW-1185">Reference proteome</keyword>
<reference evidence="1 2" key="1">
    <citation type="submission" date="2014-04" db="EMBL/GenBank/DDBJ databases">
        <title>Evolutionary Origins and Diversification of the Mycorrhizal Mutualists.</title>
        <authorList>
            <consortium name="DOE Joint Genome Institute"/>
            <consortium name="Mycorrhizal Genomics Consortium"/>
            <person name="Kohler A."/>
            <person name="Kuo A."/>
            <person name="Nagy L.G."/>
            <person name="Floudas D."/>
            <person name="Copeland A."/>
            <person name="Barry K.W."/>
            <person name="Cichocki N."/>
            <person name="Veneault-Fourrey C."/>
            <person name="LaButti K."/>
            <person name="Lindquist E.A."/>
            <person name="Lipzen A."/>
            <person name="Lundell T."/>
            <person name="Morin E."/>
            <person name="Murat C."/>
            <person name="Riley R."/>
            <person name="Ohm R."/>
            <person name="Sun H."/>
            <person name="Tunlid A."/>
            <person name="Henrissat B."/>
            <person name="Grigoriev I.V."/>
            <person name="Hibbett D.S."/>
            <person name="Martin F."/>
        </authorList>
    </citation>
    <scope>NUCLEOTIDE SEQUENCE [LARGE SCALE GENOMIC DNA]</scope>
    <source>
        <strain evidence="1 2">FD-317 M1</strain>
    </source>
</reference>
<gene>
    <name evidence="1" type="ORF">GYMLUDRAFT_46083</name>
</gene>